<accession>A0AAV2LD10</accession>
<proteinExistence type="predicted"/>
<evidence type="ECO:0000256" key="1">
    <source>
        <dbReference type="SAM" id="MobiDB-lite"/>
    </source>
</evidence>
<feature type="compositionally biased region" description="Basic and acidic residues" evidence="1">
    <location>
        <begin position="74"/>
        <end position="84"/>
    </location>
</feature>
<protein>
    <submittedName>
        <fullName evidence="2">Uncharacterized protein</fullName>
    </submittedName>
</protein>
<dbReference type="EMBL" id="OZ035845">
    <property type="protein sequence ID" value="CAL1599879.1"/>
    <property type="molecule type" value="Genomic_DNA"/>
</dbReference>
<evidence type="ECO:0000313" key="3">
    <source>
        <dbReference type="Proteomes" id="UP001497482"/>
    </source>
</evidence>
<organism evidence="2 3">
    <name type="scientific">Knipowitschia caucasica</name>
    <name type="common">Caucasian dwarf goby</name>
    <name type="synonym">Pomatoschistus caucasicus</name>
    <dbReference type="NCBI Taxonomy" id="637954"/>
    <lineage>
        <taxon>Eukaryota</taxon>
        <taxon>Metazoa</taxon>
        <taxon>Chordata</taxon>
        <taxon>Craniata</taxon>
        <taxon>Vertebrata</taxon>
        <taxon>Euteleostomi</taxon>
        <taxon>Actinopterygii</taxon>
        <taxon>Neopterygii</taxon>
        <taxon>Teleostei</taxon>
        <taxon>Neoteleostei</taxon>
        <taxon>Acanthomorphata</taxon>
        <taxon>Gobiaria</taxon>
        <taxon>Gobiiformes</taxon>
        <taxon>Gobioidei</taxon>
        <taxon>Gobiidae</taxon>
        <taxon>Gobiinae</taxon>
        <taxon>Knipowitschia</taxon>
    </lineage>
</organism>
<keyword evidence="3" id="KW-1185">Reference proteome</keyword>
<dbReference type="Proteomes" id="UP001497482">
    <property type="component" value="Chromosome 23"/>
</dbReference>
<evidence type="ECO:0000313" key="2">
    <source>
        <dbReference type="EMBL" id="CAL1599879.1"/>
    </source>
</evidence>
<sequence>MGSSNFVYDQETRHKATPAQSYVRYRHARVDRTETTTPQARRANKGGLATTPNPIQPKRSDARSGISTRSDNPQPHDRNRRDQADGAEASNPKNQRTDPRRSHRRPKRPMAATARRMHQGQHPGHHRPNRTPTLPPAGPRLTRLSGQQVSVPGNTYLSK</sequence>
<feature type="compositionally biased region" description="Basic residues" evidence="1">
    <location>
        <begin position="115"/>
        <end position="129"/>
    </location>
</feature>
<name>A0AAV2LD10_KNICA</name>
<reference evidence="2 3" key="1">
    <citation type="submission" date="2024-04" db="EMBL/GenBank/DDBJ databases">
        <authorList>
            <person name="Waldvogel A.-M."/>
            <person name="Schoenle A."/>
        </authorList>
    </citation>
    <scope>NUCLEOTIDE SEQUENCE [LARGE SCALE GENOMIC DNA]</scope>
</reference>
<gene>
    <name evidence="2" type="ORF">KC01_LOCUS28065</name>
</gene>
<dbReference type="AlphaFoldDB" id="A0AAV2LD10"/>
<feature type="region of interest" description="Disordered" evidence="1">
    <location>
        <begin position="1"/>
        <end position="159"/>
    </location>
</feature>
<feature type="compositionally biased region" description="Polar residues" evidence="1">
    <location>
        <begin position="144"/>
        <end position="159"/>
    </location>
</feature>